<dbReference type="Pfam" id="PF07690">
    <property type="entry name" value="MFS_1"/>
    <property type="match status" value="1"/>
</dbReference>
<feature type="transmembrane region" description="Helical" evidence="6">
    <location>
        <begin position="52"/>
        <end position="75"/>
    </location>
</feature>
<keyword evidence="4 6" id="KW-1133">Transmembrane helix</keyword>
<organism evidence="8 9">
    <name type="scientific">Racocetra fulgida</name>
    <dbReference type="NCBI Taxonomy" id="60492"/>
    <lineage>
        <taxon>Eukaryota</taxon>
        <taxon>Fungi</taxon>
        <taxon>Fungi incertae sedis</taxon>
        <taxon>Mucoromycota</taxon>
        <taxon>Glomeromycotina</taxon>
        <taxon>Glomeromycetes</taxon>
        <taxon>Diversisporales</taxon>
        <taxon>Gigasporaceae</taxon>
        <taxon>Racocetra</taxon>
    </lineage>
</organism>
<dbReference type="InterPro" id="IPR020846">
    <property type="entry name" value="MFS_dom"/>
</dbReference>
<dbReference type="Proteomes" id="UP000789396">
    <property type="component" value="Unassembled WGS sequence"/>
</dbReference>
<evidence type="ECO:0000256" key="4">
    <source>
        <dbReference type="ARBA" id="ARBA00022989"/>
    </source>
</evidence>
<dbReference type="InterPro" id="IPR011701">
    <property type="entry name" value="MFS"/>
</dbReference>
<dbReference type="OrthoDB" id="2985014at2759"/>
<dbReference type="SUPFAM" id="SSF103473">
    <property type="entry name" value="MFS general substrate transporter"/>
    <property type="match status" value="1"/>
</dbReference>
<dbReference type="AlphaFoldDB" id="A0A9N9FLK6"/>
<dbReference type="PANTHER" id="PTHR43791">
    <property type="entry name" value="PERMEASE-RELATED"/>
    <property type="match status" value="1"/>
</dbReference>
<evidence type="ECO:0000256" key="6">
    <source>
        <dbReference type="SAM" id="Phobius"/>
    </source>
</evidence>
<proteinExistence type="predicted"/>
<dbReference type="GO" id="GO:0016020">
    <property type="term" value="C:membrane"/>
    <property type="evidence" value="ECO:0007669"/>
    <property type="project" value="UniProtKB-SubCell"/>
</dbReference>
<comment type="subcellular location">
    <subcellularLocation>
        <location evidence="1">Membrane</location>
        <topology evidence="1">Multi-pass membrane protein</topology>
    </subcellularLocation>
</comment>
<evidence type="ECO:0000313" key="8">
    <source>
        <dbReference type="EMBL" id="CAG8541504.1"/>
    </source>
</evidence>
<dbReference type="Gene3D" id="1.20.1250.20">
    <property type="entry name" value="MFS general substrate transporter like domains"/>
    <property type="match status" value="1"/>
</dbReference>
<dbReference type="InterPro" id="IPR036259">
    <property type="entry name" value="MFS_trans_sf"/>
</dbReference>
<keyword evidence="5 6" id="KW-0472">Membrane</keyword>
<evidence type="ECO:0000259" key="7">
    <source>
        <dbReference type="PROSITE" id="PS50850"/>
    </source>
</evidence>
<comment type="caution">
    <text evidence="8">The sequence shown here is derived from an EMBL/GenBank/DDBJ whole genome shotgun (WGS) entry which is preliminary data.</text>
</comment>
<evidence type="ECO:0000256" key="5">
    <source>
        <dbReference type="ARBA" id="ARBA00023136"/>
    </source>
</evidence>
<feature type="transmembrane region" description="Helical" evidence="6">
    <location>
        <begin position="87"/>
        <end position="107"/>
    </location>
</feature>
<dbReference type="GO" id="GO:0022857">
    <property type="term" value="F:transmembrane transporter activity"/>
    <property type="evidence" value="ECO:0007669"/>
    <property type="project" value="InterPro"/>
</dbReference>
<accession>A0A9N9FLK6</accession>
<evidence type="ECO:0000256" key="3">
    <source>
        <dbReference type="ARBA" id="ARBA00022692"/>
    </source>
</evidence>
<feature type="domain" description="Major facilitator superfamily (MFS) profile" evidence="7">
    <location>
        <begin position="1"/>
        <end position="234"/>
    </location>
</feature>
<dbReference type="PANTHER" id="PTHR43791:SF36">
    <property type="entry name" value="TRANSPORTER, PUTATIVE (AFU_ORTHOLOGUE AFUA_6G08340)-RELATED"/>
    <property type="match status" value="1"/>
</dbReference>
<keyword evidence="3 6" id="KW-0812">Transmembrane</keyword>
<keyword evidence="2" id="KW-0813">Transport</keyword>
<evidence type="ECO:0000313" key="9">
    <source>
        <dbReference type="Proteomes" id="UP000789396"/>
    </source>
</evidence>
<reference evidence="8" key="1">
    <citation type="submission" date="2021-06" db="EMBL/GenBank/DDBJ databases">
        <authorList>
            <person name="Kallberg Y."/>
            <person name="Tangrot J."/>
            <person name="Rosling A."/>
        </authorList>
    </citation>
    <scope>NUCLEOTIDE SEQUENCE</scope>
    <source>
        <strain evidence="8">IN212</strain>
    </source>
</reference>
<evidence type="ECO:0000256" key="2">
    <source>
        <dbReference type="ARBA" id="ARBA00022448"/>
    </source>
</evidence>
<protein>
    <submittedName>
        <fullName evidence="8">11638_t:CDS:1</fullName>
    </submittedName>
</protein>
<keyword evidence="9" id="KW-1185">Reference proteome</keyword>
<dbReference type="PROSITE" id="PS50850">
    <property type="entry name" value="MFS"/>
    <property type="match status" value="1"/>
</dbReference>
<dbReference type="EMBL" id="CAJVPZ010004124">
    <property type="protein sequence ID" value="CAG8541504.1"/>
    <property type="molecule type" value="Genomic_DNA"/>
</dbReference>
<gene>
    <name evidence="8" type="ORF">RFULGI_LOCUS4243</name>
</gene>
<name>A0A9N9FLK6_9GLOM</name>
<evidence type="ECO:0000256" key="1">
    <source>
        <dbReference type="ARBA" id="ARBA00004141"/>
    </source>
</evidence>
<feature type="transmembrane region" description="Helical" evidence="6">
    <location>
        <begin position="174"/>
        <end position="194"/>
    </location>
</feature>
<sequence length="234" mass="26628">MIAWGITMSLMAFVKLLVARALLGVFEAGLTPGITYYITMWYKRQEQGFRMGLILSSTSLGGAFSGLLAYAIASLTDEDSPLKGWQLIFLIDGLVSIIVAIIAYIYITDYPDEAKWLNQEERSLAVLRLKLDDDDEDYKKAREHSFDKVYVLECIIAAQIYRSVDYPNYVRGHIFASGFLLAVVCLSAIQYGMLGRLNELKEKEKISHKTSDHKSIKEDKKELGDKHYKFKYIL</sequence>